<dbReference type="KEGG" id="tpx:Turpa_1469"/>
<evidence type="ECO:0000313" key="1">
    <source>
        <dbReference type="EMBL" id="AFM12117.1"/>
    </source>
</evidence>
<reference evidence="1 2" key="1">
    <citation type="submission" date="2012-06" db="EMBL/GenBank/DDBJ databases">
        <title>The complete chromosome of genome of Turneriella parva DSM 21527.</title>
        <authorList>
            <consortium name="US DOE Joint Genome Institute (JGI-PGF)"/>
            <person name="Lucas S."/>
            <person name="Han J."/>
            <person name="Lapidus A."/>
            <person name="Bruce D."/>
            <person name="Goodwin L."/>
            <person name="Pitluck S."/>
            <person name="Peters L."/>
            <person name="Kyrpides N."/>
            <person name="Mavromatis K."/>
            <person name="Ivanova N."/>
            <person name="Mikhailova N."/>
            <person name="Chertkov O."/>
            <person name="Detter J.C."/>
            <person name="Tapia R."/>
            <person name="Han C."/>
            <person name="Land M."/>
            <person name="Hauser L."/>
            <person name="Markowitz V."/>
            <person name="Cheng J.-F."/>
            <person name="Hugenholtz P."/>
            <person name="Woyke T."/>
            <person name="Wu D."/>
            <person name="Gronow S."/>
            <person name="Wellnitz S."/>
            <person name="Brambilla E."/>
            <person name="Klenk H.-P."/>
            <person name="Eisen J.A."/>
        </authorList>
    </citation>
    <scope>NUCLEOTIDE SEQUENCE [LARGE SCALE GENOMIC DNA]</scope>
    <source>
        <strain evidence="2">ATCC BAA-1111 / DSM 21527 / NCTC 11395 / H</strain>
    </source>
</reference>
<accession>I4B4B0</accession>
<organism evidence="1 2">
    <name type="scientific">Turneriella parva (strain ATCC BAA-1111 / DSM 21527 / NCTC 11395 / H)</name>
    <name type="common">Leptospira parva</name>
    <dbReference type="NCBI Taxonomy" id="869212"/>
    <lineage>
        <taxon>Bacteria</taxon>
        <taxon>Pseudomonadati</taxon>
        <taxon>Spirochaetota</taxon>
        <taxon>Spirochaetia</taxon>
        <taxon>Leptospirales</taxon>
        <taxon>Leptospiraceae</taxon>
        <taxon>Turneriella</taxon>
    </lineage>
</organism>
<keyword evidence="2" id="KW-1185">Reference proteome</keyword>
<proteinExistence type="predicted"/>
<sequence length="71" mass="7990">MAIAFHEVMAEIKSYDHAGKVMIKEYCESLLADEARAEFAREVEEGMQEFAADRLKAHTSVKDLRASLDAD</sequence>
<evidence type="ECO:0000313" key="2">
    <source>
        <dbReference type="Proteomes" id="UP000006048"/>
    </source>
</evidence>
<gene>
    <name evidence="1" type="ordered locus">Turpa_1469</name>
</gene>
<dbReference type="EMBL" id="CP002959">
    <property type="protein sequence ID" value="AFM12117.1"/>
    <property type="molecule type" value="Genomic_DNA"/>
</dbReference>
<dbReference type="AlphaFoldDB" id="I4B4B0"/>
<dbReference type="HOGENOM" id="CLU_2738896_0_0_12"/>
<dbReference type="RefSeq" id="WP_014802631.1">
    <property type="nucleotide sequence ID" value="NC_018020.1"/>
</dbReference>
<dbReference type="Proteomes" id="UP000006048">
    <property type="component" value="Chromosome"/>
</dbReference>
<dbReference type="STRING" id="869212.Turpa_1469"/>
<protein>
    <submittedName>
        <fullName evidence="1">Uncharacterized protein</fullName>
    </submittedName>
</protein>
<name>I4B4B0_TURPD</name>